<dbReference type="Proteomes" id="UP000756346">
    <property type="component" value="Unassembled WGS sequence"/>
</dbReference>
<evidence type="ECO:0000256" key="2">
    <source>
        <dbReference type="ARBA" id="ARBA00022679"/>
    </source>
</evidence>
<dbReference type="GO" id="GO:0009820">
    <property type="term" value="P:alkaloid metabolic process"/>
    <property type="evidence" value="ECO:0007669"/>
    <property type="project" value="InterPro"/>
</dbReference>
<dbReference type="SFLD" id="SFLDG01162">
    <property type="entry name" value="I"/>
    <property type="match status" value="1"/>
</dbReference>
<reference evidence="5" key="1">
    <citation type="journal article" date="2021" name="Nat. Commun.">
        <title>Genetic determinants of endophytism in the Arabidopsis root mycobiome.</title>
        <authorList>
            <person name="Mesny F."/>
            <person name="Miyauchi S."/>
            <person name="Thiergart T."/>
            <person name="Pickel B."/>
            <person name="Atanasova L."/>
            <person name="Karlsson M."/>
            <person name="Huettel B."/>
            <person name="Barry K.W."/>
            <person name="Haridas S."/>
            <person name="Chen C."/>
            <person name="Bauer D."/>
            <person name="Andreopoulos W."/>
            <person name="Pangilinan J."/>
            <person name="LaButti K."/>
            <person name="Riley R."/>
            <person name="Lipzen A."/>
            <person name="Clum A."/>
            <person name="Drula E."/>
            <person name="Henrissat B."/>
            <person name="Kohler A."/>
            <person name="Grigoriev I.V."/>
            <person name="Martin F.M."/>
            <person name="Hacquard S."/>
        </authorList>
    </citation>
    <scope>NUCLEOTIDE SEQUENCE</scope>
    <source>
        <strain evidence="5">MPI-CAGE-CH-0230</strain>
    </source>
</reference>
<feature type="binding site" evidence="3">
    <location>
        <position position="190"/>
    </location>
    <ligand>
        <name>dimethylallyl diphosphate</name>
        <dbReference type="ChEBI" id="CHEBI:57623"/>
    </ligand>
</feature>
<keyword evidence="2" id="KW-0808">Transferase</keyword>
<dbReference type="CDD" id="cd13929">
    <property type="entry name" value="PT-DMATS_CymD"/>
    <property type="match status" value="1"/>
</dbReference>
<dbReference type="RefSeq" id="XP_046017465.1">
    <property type="nucleotide sequence ID" value="XM_046161765.1"/>
</dbReference>
<protein>
    <submittedName>
        <fullName evidence="5">Aromatic prenyltransferase</fullName>
    </submittedName>
</protein>
<dbReference type="InterPro" id="IPR033964">
    <property type="entry name" value="ABBA"/>
</dbReference>
<dbReference type="PIRSF" id="PIRSF000509">
    <property type="entry name" value="Trp_DMAT"/>
    <property type="match status" value="1"/>
</dbReference>
<evidence type="ECO:0000256" key="4">
    <source>
        <dbReference type="SAM" id="MobiDB-lite"/>
    </source>
</evidence>
<dbReference type="AlphaFoldDB" id="A0A9P8YFM2"/>
<feature type="binding site" evidence="3">
    <location>
        <position position="89"/>
    </location>
    <ligand>
        <name>L-tryptophan</name>
        <dbReference type="ChEBI" id="CHEBI:57912"/>
    </ligand>
</feature>
<comment type="similarity">
    <text evidence="1">Belongs to the tryptophan dimethylallyltransferase family.</text>
</comment>
<dbReference type="PANTHER" id="PTHR40627">
    <property type="entry name" value="INDOLE PRENYLTRANSFERASE TDIB-RELATED"/>
    <property type="match status" value="1"/>
</dbReference>
<dbReference type="SFLD" id="SFLDS00036">
    <property type="entry name" value="Aromatic_Prenyltransferase"/>
    <property type="match status" value="1"/>
</dbReference>
<accession>A0A9P8YFM2</accession>
<organism evidence="5 6">
    <name type="scientific">Microdochium trichocladiopsis</name>
    <dbReference type="NCBI Taxonomy" id="1682393"/>
    <lineage>
        <taxon>Eukaryota</taxon>
        <taxon>Fungi</taxon>
        <taxon>Dikarya</taxon>
        <taxon>Ascomycota</taxon>
        <taxon>Pezizomycotina</taxon>
        <taxon>Sordariomycetes</taxon>
        <taxon>Xylariomycetidae</taxon>
        <taxon>Xylariales</taxon>
        <taxon>Microdochiaceae</taxon>
        <taxon>Microdochium</taxon>
    </lineage>
</organism>
<feature type="compositionally biased region" description="Basic residues" evidence="4">
    <location>
        <begin position="442"/>
        <end position="453"/>
    </location>
</feature>
<dbReference type="NCBIfam" id="TIGR03429">
    <property type="entry name" value="arom_pren_DMATS"/>
    <property type="match status" value="1"/>
</dbReference>
<feature type="binding site" evidence="3">
    <location>
        <position position="106"/>
    </location>
    <ligand>
        <name>dimethylallyl diphosphate</name>
        <dbReference type="ChEBI" id="CHEBI:57623"/>
    </ligand>
</feature>
<feature type="binding site" evidence="3">
    <location>
        <position position="192"/>
    </location>
    <ligand>
        <name>dimethylallyl diphosphate</name>
        <dbReference type="ChEBI" id="CHEBI:57623"/>
    </ligand>
</feature>
<dbReference type="GO" id="GO:0004659">
    <property type="term" value="F:prenyltransferase activity"/>
    <property type="evidence" value="ECO:0007669"/>
    <property type="project" value="TreeGrafter"/>
</dbReference>
<feature type="binding site" evidence="3">
    <location>
        <position position="356"/>
    </location>
    <ligand>
        <name>dimethylallyl diphosphate</name>
        <dbReference type="ChEBI" id="CHEBI:57623"/>
    </ligand>
</feature>
<feature type="region of interest" description="Disordered" evidence="4">
    <location>
        <begin position="434"/>
        <end position="453"/>
    </location>
</feature>
<gene>
    <name evidence="5" type="ORF">B0I36DRAFT_403964</name>
</gene>
<dbReference type="EMBL" id="JAGTJQ010000002">
    <property type="protein sequence ID" value="KAH7038344.1"/>
    <property type="molecule type" value="Genomic_DNA"/>
</dbReference>
<evidence type="ECO:0000313" key="5">
    <source>
        <dbReference type="EMBL" id="KAH7038344.1"/>
    </source>
</evidence>
<dbReference type="InterPro" id="IPR012148">
    <property type="entry name" value="ABBA_DMATS-like"/>
</dbReference>
<proteinExistence type="inferred from homology"/>
<evidence type="ECO:0000313" key="6">
    <source>
        <dbReference type="Proteomes" id="UP000756346"/>
    </source>
</evidence>
<dbReference type="PANTHER" id="PTHR40627:SF4">
    <property type="entry name" value="PRENYLTRANSFERASE ASQH1-RELATED"/>
    <property type="match status" value="1"/>
</dbReference>
<feature type="binding site" evidence="3">
    <location>
        <position position="260"/>
    </location>
    <ligand>
        <name>dimethylallyl diphosphate</name>
        <dbReference type="ChEBI" id="CHEBI:57623"/>
    </ligand>
</feature>
<evidence type="ECO:0000256" key="3">
    <source>
        <dbReference type="PIRSR" id="PIRSR000509-1"/>
    </source>
</evidence>
<feature type="binding site" evidence="3">
    <location>
        <position position="262"/>
    </location>
    <ligand>
        <name>dimethylallyl diphosphate</name>
        <dbReference type="ChEBI" id="CHEBI:57623"/>
    </ligand>
</feature>
<sequence length="453" mass="51028">MNGKKSSVWDAVSRWLPPSEDQNVEYWWKLTGPHVAHMMHAAGYPVEAQYDALLFHYHYIVPYLGPSPSGRNGPPAWNCLLGNEGSPLEYSWKWNTSAADSRPDVRYCIEAIGKYAGRPRDPLNQDASIELLYRLKDAVPTVDLTWTNHFLATLFDHDRGKYADEAARGDRFSSTIFVAPEWLDKGFSVKTYFLPRRLGTSVSAKGLTLAQWEESFAQIDPGNKAREALFEYLTNDPEGQQLTPFMLAVDNVEPSKSRLKLYFLGPRNSFASVRSIMTLGGKKPVDEAHLQELRSLICAVSGIDEAHPEDQDTPFTAAHYTDGTKDNFGQLPEVLHNYVYYFDIAPGRSLPDVKFYTPVRGYGPDDAALAEGLMGWMEKRGRGQYNAEYLGVLKQLNRHRQLHDGKGAHIFISCLITKDGELDITSYLGAEAVDPSKTAQARQRKTRRRSDSR</sequence>
<name>A0A9P8YFM2_9PEZI</name>
<dbReference type="OrthoDB" id="3354387at2759"/>
<dbReference type="GeneID" id="70191311"/>
<comment type="caution">
    <text evidence="5">The sequence shown here is derived from an EMBL/GenBank/DDBJ whole genome shotgun (WGS) entry which is preliminary data.</text>
</comment>
<dbReference type="Pfam" id="PF11991">
    <property type="entry name" value="Trp_DMAT"/>
    <property type="match status" value="1"/>
</dbReference>
<feature type="binding site" evidence="3">
    <location>
        <position position="258"/>
    </location>
    <ligand>
        <name>dimethylallyl diphosphate</name>
        <dbReference type="ChEBI" id="CHEBI:57623"/>
    </ligand>
</feature>
<keyword evidence="6" id="KW-1185">Reference proteome</keyword>
<dbReference type="InterPro" id="IPR017795">
    <property type="entry name" value="ABBA_NscD-like"/>
</dbReference>
<evidence type="ECO:0000256" key="1">
    <source>
        <dbReference type="ARBA" id="ARBA00010209"/>
    </source>
</evidence>